<dbReference type="Proteomes" id="UP001155144">
    <property type="component" value="Unassembled WGS sequence"/>
</dbReference>
<name>A0A9X2U2B1_9BACT</name>
<evidence type="ECO:0000313" key="10">
    <source>
        <dbReference type="Proteomes" id="UP001155034"/>
    </source>
</evidence>
<organism evidence="5 10">
    <name type="scientific">Salinibacter ruber</name>
    <dbReference type="NCBI Taxonomy" id="146919"/>
    <lineage>
        <taxon>Bacteria</taxon>
        <taxon>Pseudomonadati</taxon>
        <taxon>Rhodothermota</taxon>
        <taxon>Rhodothermia</taxon>
        <taxon>Rhodothermales</taxon>
        <taxon>Salinibacteraceae</taxon>
        <taxon>Salinibacter</taxon>
    </lineage>
</organism>
<sequence length="153" mass="17013">MTTLPVTRDQLREHTAGGSFERGRQYFHDGAVQSVERTDDHTLKAKVQGSNVHPYVVTVQFEADHIAAVECTCPYYEGSWCKHVVATVLKVLDSDEVPKSDPAAVADLLADMDRDQLSTLIERLVEHAPRLLDQIERERARLIGESDPSDGTA</sequence>
<keyword evidence="1" id="KW-0862">Zinc</keyword>
<protein>
    <submittedName>
        <fullName evidence="5">Zn finger protein</fullName>
    </submittedName>
</protein>
<evidence type="ECO:0000313" key="3">
    <source>
        <dbReference type="EMBL" id="MCS3678608.1"/>
    </source>
</evidence>
<dbReference type="EMBL" id="JANUBL010000004">
    <property type="protein sequence ID" value="MCS4122159.1"/>
    <property type="molecule type" value="Genomic_DNA"/>
</dbReference>
<dbReference type="EMBL" id="JANTYZ010000003">
    <property type="protein sequence ID" value="MCS3865082.1"/>
    <property type="molecule type" value="Genomic_DNA"/>
</dbReference>
<dbReference type="Pfam" id="PF04434">
    <property type="entry name" value="SWIM"/>
    <property type="match status" value="1"/>
</dbReference>
<dbReference type="GO" id="GO:0008270">
    <property type="term" value="F:zinc ion binding"/>
    <property type="evidence" value="ECO:0007669"/>
    <property type="project" value="UniProtKB-KW"/>
</dbReference>
<dbReference type="RefSeq" id="WP_013061562.1">
    <property type="nucleotide sequence ID" value="NZ_CALTRV010000017.1"/>
</dbReference>
<evidence type="ECO:0000313" key="7">
    <source>
        <dbReference type="EMBL" id="MCS4036865.1"/>
    </source>
</evidence>
<dbReference type="Proteomes" id="UP001155040">
    <property type="component" value="Unassembled WGS sequence"/>
</dbReference>
<dbReference type="PANTHER" id="PTHR22619:SF0">
    <property type="entry name" value="ZINC FINGER SWIM DOMAIN-CONTAINING PROTEIN 6-LIKE PROTEIN"/>
    <property type="match status" value="1"/>
</dbReference>
<dbReference type="PANTHER" id="PTHR22619">
    <property type="entry name" value="ZINC FINGER SWIM DOMAIN CONTAINING PROTEIN 4, 5, 6"/>
    <property type="match status" value="1"/>
</dbReference>
<dbReference type="Proteomes" id="UP001155057">
    <property type="component" value="Unassembled WGS sequence"/>
</dbReference>
<dbReference type="PROSITE" id="PS50966">
    <property type="entry name" value="ZF_SWIM"/>
    <property type="match status" value="1"/>
</dbReference>
<reference evidence="5" key="1">
    <citation type="submission" date="2022-08" db="EMBL/GenBank/DDBJ databases">
        <title>Genomic Encyclopedia of Type Strains, Phase V (KMG-V): Genome sequencing to study the core and pangenomes of soil and plant-associated prokaryotes.</title>
        <authorList>
            <person name="Whitman W."/>
        </authorList>
    </citation>
    <scope>NUCLEOTIDE SEQUENCE</scope>
    <source>
        <strain evidence="3">0</strain>
        <strain evidence="5">SP2016B</strain>
        <strain evidence="6">SP2017</strain>
        <strain evidence="9">SP3002</strain>
        <strain evidence="7">SP3012</strain>
        <strain evidence="8">SP3026</strain>
        <strain evidence="4">SP3049</strain>
    </source>
</reference>
<dbReference type="InterPro" id="IPR007527">
    <property type="entry name" value="Znf_SWIM"/>
</dbReference>
<dbReference type="EMBL" id="JANUBB010000013">
    <property type="protein sequence ID" value="MCS3952896.1"/>
    <property type="molecule type" value="Genomic_DNA"/>
</dbReference>
<dbReference type="EMBL" id="JANUAU010000008">
    <property type="protein sequence ID" value="MCS3678608.1"/>
    <property type="molecule type" value="Genomic_DNA"/>
</dbReference>
<evidence type="ECO:0000259" key="2">
    <source>
        <dbReference type="PROSITE" id="PS50966"/>
    </source>
</evidence>
<keyword evidence="1" id="KW-0479">Metal-binding</keyword>
<keyword evidence="1" id="KW-0863">Zinc-finger</keyword>
<evidence type="ECO:0000313" key="8">
    <source>
        <dbReference type="EMBL" id="MCS4122159.1"/>
    </source>
</evidence>
<proteinExistence type="predicted"/>
<feature type="domain" description="SWIM-type" evidence="2">
    <location>
        <begin position="55"/>
        <end position="92"/>
    </location>
</feature>
<dbReference type="Proteomes" id="UP001155034">
    <property type="component" value="Unassembled WGS sequence"/>
</dbReference>
<evidence type="ECO:0000256" key="1">
    <source>
        <dbReference type="PROSITE-ProRule" id="PRU00325"/>
    </source>
</evidence>
<dbReference type="Proteomes" id="UP001155110">
    <property type="component" value="Unassembled WGS sequence"/>
</dbReference>
<dbReference type="AlphaFoldDB" id="A0A9X2U2B1"/>
<dbReference type="EMBL" id="JANUBF010000011">
    <property type="protein sequence ID" value="MCS4036865.1"/>
    <property type="molecule type" value="Genomic_DNA"/>
</dbReference>
<evidence type="ECO:0000313" key="9">
    <source>
        <dbReference type="EMBL" id="MCS4156151.1"/>
    </source>
</evidence>
<dbReference type="EMBL" id="JANTZM010000001">
    <property type="protein sequence ID" value="MCS4156151.1"/>
    <property type="molecule type" value="Genomic_DNA"/>
</dbReference>
<dbReference type="GO" id="GO:0031462">
    <property type="term" value="C:Cul2-RING ubiquitin ligase complex"/>
    <property type="evidence" value="ECO:0007669"/>
    <property type="project" value="TreeGrafter"/>
</dbReference>
<dbReference type="EMBL" id="JANUAE010000006">
    <property type="protein sequence ID" value="MCS3710411.1"/>
    <property type="molecule type" value="Genomic_DNA"/>
</dbReference>
<evidence type="ECO:0000313" key="4">
    <source>
        <dbReference type="EMBL" id="MCS3710411.1"/>
    </source>
</evidence>
<dbReference type="Proteomes" id="UP001155010">
    <property type="component" value="Unassembled WGS sequence"/>
</dbReference>
<evidence type="ECO:0000313" key="5">
    <source>
        <dbReference type="EMBL" id="MCS3865082.1"/>
    </source>
</evidence>
<gene>
    <name evidence="8" type="ORF">GGP45_002517</name>
    <name evidence="4" type="ORF">GGP61_002021</name>
    <name evidence="3" type="ORF">GGP71_002547</name>
    <name evidence="5" type="ORF">GGP82_001631</name>
    <name evidence="6" type="ORF">GGP83_002869</name>
    <name evidence="9" type="ORF">GGP99_000082</name>
    <name evidence="7" type="ORF">GGQ01_001935</name>
</gene>
<comment type="caution">
    <text evidence="5">The sequence shown here is derived from an EMBL/GenBank/DDBJ whole genome shotgun (WGS) entry which is preliminary data.</text>
</comment>
<accession>A0A9X2U2B1</accession>
<evidence type="ECO:0000313" key="6">
    <source>
        <dbReference type="EMBL" id="MCS3952896.1"/>
    </source>
</evidence>
<dbReference type="Proteomes" id="UP001155027">
    <property type="component" value="Unassembled WGS sequence"/>
</dbReference>